<accession>A0A5B7DBU0</accession>
<evidence type="ECO:0000313" key="1">
    <source>
        <dbReference type="EMBL" id="MPC18824.1"/>
    </source>
</evidence>
<comment type="caution">
    <text evidence="1">The sequence shown here is derived from an EMBL/GenBank/DDBJ whole genome shotgun (WGS) entry which is preliminary data.</text>
</comment>
<protein>
    <submittedName>
        <fullName evidence="1">Uncharacterized protein</fullName>
    </submittedName>
</protein>
<gene>
    <name evidence="1" type="ORF">E2C01_011718</name>
</gene>
<evidence type="ECO:0000313" key="2">
    <source>
        <dbReference type="Proteomes" id="UP000324222"/>
    </source>
</evidence>
<organism evidence="1 2">
    <name type="scientific">Portunus trituberculatus</name>
    <name type="common">Swimming crab</name>
    <name type="synonym">Neptunus trituberculatus</name>
    <dbReference type="NCBI Taxonomy" id="210409"/>
    <lineage>
        <taxon>Eukaryota</taxon>
        <taxon>Metazoa</taxon>
        <taxon>Ecdysozoa</taxon>
        <taxon>Arthropoda</taxon>
        <taxon>Crustacea</taxon>
        <taxon>Multicrustacea</taxon>
        <taxon>Malacostraca</taxon>
        <taxon>Eumalacostraca</taxon>
        <taxon>Eucarida</taxon>
        <taxon>Decapoda</taxon>
        <taxon>Pleocyemata</taxon>
        <taxon>Brachyura</taxon>
        <taxon>Eubrachyura</taxon>
        <taxon>Portunoidea</taxon>
        <taxon>Portunidae</taxon>
        <taxon>Portuninae</taxon>
        <taxon>Portunus</taxon>
    </lineage>
</organism>
<name>A0A5B7DBU0_PORTR</name>
<keyword evidence="2" id="KW-1185">Reference proteome</keyword>
<dbReference type="Proteomes" id="UP000324222">
    <property type="component" value="Unassembled WGS sequence"/>
</dbReference>
<reference evidence="1 2" key="1">
    <citation type="submission" date="2019-05" db="EMBL/GenBank/DDBJ databases">
        <title>Another draft genome of Portunus trituberculatus and its Hox gene families provides insights of decapod evolution.</title>
        <authorList>
            <person name="Jeong J.-H."/>
            <person name="Song I."/>
            <person name="Kim S."/>
            <person name="Choi T."/>
            <person name="Kim D."/>
            <person name="Ryu S."/>
            <person name="Kim W."/>
        </authorList>
    </citation>
    <scope>NUCLEOTIDE SEQUENCE [LARGE SCALE GENOMIC DNA]</scope>
    <source>
        <tissue evidence="1">Muscle</tissue>
    </source>
</reference>
<proteinExistence type="predicted"/>
<sequence length="150" mass="17323">MKIPLETNVNSPKSNEDMVKEYYKALEQSEHSKKPMGEIWLRAPKTIKQKRPIEIGYHQHDKAGDSRYEVLGHTLHDEERCLHKVPVLGHVRRLQNMCHLLETQLGATDEHHVLDQLLHTLPELIEVVLLRQDGVLCGQCVCVIIKPWTV</sequence>
<dbReference type="EMBL" id="VSRR010000713">
    <property type="protein sequence ID" value="MPC18824.1"/>
    <property type="molecule type" value="Genomic_DNA"/>
</dbReference>
<dbReference type="AlphaFoldDB" id="A0A5B7DBU0"/>